<organism evidence="1 2">
    <name type="scientific">Tritonibacter scottomollicae</name>
    <name type="common">Epibacterium scottomollicae</name>
    <dbReference type="NCBI Taxonomy" id="483013"/>
    <lineage>
        <taxon>Bacteria</taxon>
        <taxon>Pseudomonadati</taxon>
        <taxon>Pseudomonadota</taxon>
        <taxon>Alphaproteobacteria</taxon>
        <taxon>Rhodobacterales</taxon>
        <taxon>Paracoccaceae</taxon>
        <taxon>Tritonibacter</taxon>
    </lineage>
</organism>
<evidence type="ECO:0008006" key="3">
    <source>
        <dbReference type="Google" id="ProtNLM"/>
    </source>
</evidence>
<name>A0A2T1A8T4_TRISK</name>
<evidence type="ECO:0000313" key="2">
    <source>
        <dbReference type="Proteomes" id="UP000237718"/>
    </source>
</evidence>
<dbReference type="AlphaFoldDB" id="A0A2T1A8T4"/>
<dbReference type="Gene3D" id="3.40.960.10">
    <property type="entry name" value="VSR Endonuclease"/>
    <property type="match status" value="1"/>
</dbReference>
<protein>
    <recommendedName>
        <fullName evidence="3">DUF559 domain-containing protein</fullName>
    </recommendedName>
</protein>
<dbReference type="SUPFAM" id="SSF52980">
    <property type="entry name" value="Restriction endonuclease-like"/>
    <property type="match status" value="1"/>
</dbReference>
<gene>
    <name evidence="1" type="ORF">CLV89_11967</name>
</gene>
<comment type="caution">
    <text evidence="1">The sequence shown here is derived from an EMBL/GenBank/DDBJ whole genome shotgun (WGS) entry which is preliminary data.</text>
</comment>
<dbReference type="InterPro" id="IPR011335">
    <property type="entry name" value="Restrct_endonuc-II-like"/>
</dbReference>
<sequence>MMPLSGIQPLTAEMFEVAGQELRTKPSEEEVKLFREKGTKFQMISLVLTMAFWEEVDYRILGVPCSLHVLPSIKRGKVQYCEIDTVASLADLSERIGVEDVYADFNPFSGHYSMSILGGDYVAWSRQKRPLTDVGFVLERYFLAREFDKDDVAEFDSFIPEAHKKAYRRNRIKKLYTPFERWESRHIWGVESDIERFLFQELLSRGLRPQLQWIIYKSGQFYQSLYDVYKDVEFRHGAEMLTEADLFFPDEKVAVFCDGAKHHRRKKDREKDDRINAALLKFGITPIRVSGREIRSDLKAVGDRIQSAVS</sequence>
<dbReference type="EMBL" id="PVUF01000019">
    <property type="protein sequence ID" value="PRZ44954.1"/>
    <property type="molecule type" value="Genomic_DNA"/>
</dbReference>
<dbReference type="Proteomes" id="UP000237718">
    <property type="component" value="Unassembled WGS sequence"/>
</dbReference>
<proteinExistence type="predicted"/>
<evidence type="ECO:0000313" key="1">
    <source>
        <dbReference type="EMBL" id="PRZ44954.1"/>
    </source>
</evidence>
<accession>A0A2T1A8T4</accession>
<reference evidence="1 2" key="1">
    <citation type="submission" date="2018-03" db="EMBL/GenBank/DDBJ databases">
        <title>Genomic Encyclopedia of Archaeal and Bacterial Type Strains, Phase II (KMG-II): from individual species to whole genera.</title>
        <authorList>
            <person name="Goeker M."/>
        </authorList>
    </citation>
    <scope>NUCLEOTIDE SEQUENCE [LARGE SCALE GENOMIC DNA]</scope>
    <source>
        <strain evidence="1 2">DSM 25328</strain>
    </source>
</reference>